<dbReference type="PANTHER" id="PTHR16231:SF4">
    <property type="entry name" value="COMM DOMAIN-CONTAINING PROTEIN 4"/>
    <property type="match status" value="1"/>
</dbReference>
<reference evidence="2" key="1">
    <citation type="submission" date="2021-02" db="EMBL/GenBank/DDBJ databases">
        <authorList>
            <person name="Nowell W R."/>
        </authorList>
    </citation>
    <scope>NUCLEOTIDE SEQUENCE</scope>
</reference>
<evidence type="ECO:0000313" key="3">
    <source>
        <dbReference type="Proteomes" id="UP000663852"/>
    </source>
</evidence>
<dbReference type="Pfam" id="PF07258">
    <property type="entry name" value="COMM_domain"/>
    <property type="match status" value="1"/>
</dbReference>
<protein>
    <recommendedName>
        <fullName evidence="1">COMM domain-containing protein</fullName>
    </recommendedName>
</protein>
<gene>
    <name evidence="2" type="ORF">EDS130_LOCUS10036</name>
</gene>
<dbReference type="InterPro" id="IPR017920">
    <property type="entry name" value="COMM"/>
</dbReference>
<accession>A0A813ZWS6</accession>
<evidence type="ECO:0000259" key="1">
    <source>
        <dbReference type="PROSITE" id="PS51269"/>
    </source>
</evidence>
<proteinExistence type="predicted"/>
<name>A0A813ZWS6_ADIRI</name>
<dbReference type="EMBL" id="CAJNOJ010000034">
    <property type="protein sequence ID" value="CAF0906306.1"/>
    <property type="molecule type" value="Genomic_DNA"/>
</dbReference>
<evidence type="ECO:0000313" key="2">
    <source>
        <dbReference type="EMBL" id="CAF0906306.1"/>
    </source>
</evidence>
<dbReference type="PANTHER" id="PTHR16231">
    <property type="entry name" value="COMM DOMAIN-CONTAINING PROTEIN 4-8 FAMILY MEMBER"/>
    <property type="match status" value="1"/>
</dbReference>
<feature type="domain" description="COMM" evidence="1">
    <location>
        <begin position="129"/>
        <end position="198"/>
    </location>
</feature>
<dbReference type="InterPro" id="IPR047155">
    <property type="entry name" value="COMMD4/6/7/8"/>
</dbReference>
<dbReference type="AlphaFoldDB" id="A0A813ZWS6"/>
<dbReference type="PROSITE" id="PS51269">
    <property type="entry name" value="COMM"/>
    <property type="match status" value="1"/>
</dbReference>
<dbReference type="OrthoDB" id="284322at2759"/>
<organism evidence="2 3">
    <name type="scientific">Adineta ricciae</name>
    <name type="common">Rotifer</name>
    <dbReference type="NCBI Taxonomy" id="249248"/>
    <lineage>
        <taxon>Eukaryota</taxon>
        <taxon>Metazoa</taxon>
        <taxon>Spiralia</taxon>
        <taxon>Gnathifera</taxon>
        <taxon>Rotifera</taxon>
        <taxon>Eurotatoria</taxon>
        <taxon>Bdelloidea</taxon>
        <taxon>Adinetida</taxon>
        <taxon>Adinetidae</taxon>
        <taxon>Adineta</taxon>
    </lineage>
</organism>
<sequence length="200" mass="22481">MRFRFCGGEDCADWLLAEIFTLSKLSSVKLKALCQQVMQAILTDTLNFSEVQKLVGDKFESGNLKASVRALQYILTMSAKHSVDGQSLLNELTQLGLPKEHASALVKVYDESFEKLIAKLRSSVMRLTKLGDIQWNLLDVKTTNNLHDMHLPVVTMNLNYNDNLENQSKSISFAMNAEQFAVLFADLQAARDLIKTYSKS</sequence>
<dbReference type="Pfam" id="PF21672">
    <property type="entry name" value="COMM_HN"/>
    <property type="match status" value="1"/>
</dbReference>
<dbReference type="Proteomes" id="UP000663852">
    <property type="component" value="Unassembled WGS sequence"/>
</dbReference>
<comment type="caution">
    <text evidence="2">The sequence shown here is derived from an EMBL/GenBank/DDBJ whole genome shotgun (WGS) entry which is preliminary data.</text>
</comment>